<proteinExistence type="inferred from homology"/>
<dbReference type="InterPro" id="IPR051164">
    <property type="entry name" value="NmrA-like_oxidored"/>
</dbReference>
<protein>
    <submittedName>
        <fullName evidence="4">Uu.00g117320.m01.CDS01</fullName>
    </submittedName>
</protein>
<evidence type="ECO:0000313" key="5">
    <source>
        <dbReference type="Proteomes" id="UP001295740"/>
    </source>
</evidence>
<dbReference type="Proteomes" id="UP001295740">
    <property type="component" value="Unassembled WGS sequence"/>
</dbReference>
<gene>
    <name evidence="4" type="ORF">KHLLAP_LOCUS4806</name>
</gene>
<organism evidence="4 5">
    <name type="scientific">Anthostomella pinea</name>
    <dbReference type="NCBI Taxonomy" id="933095"/>
    <lineage>
        <taxon>Eukaryota</taxon>
        <taxon>Fungi</taxon>
        <taxon>Dikarya</taxon>
        <taxon>Ascomycota</taxon>
        <taxon>Pezizomycotina</taxon>
        <taxon>Sordariomycetes</taxon>
        <taxon>Xylariomycetidae</taxon>
        <taxon>Xylariales</taxon>
        <taxon>Xylariaceae</taxon>
        <taxon>Anthostomella</taxon>
    </lineage>
</organism>
<evidence type="ECO:0000256" key="1">
    <source>
        <dbReference type="ARBA" id="ARBA00006328"/>
    </source>
</evidence>
<dbReference type="SUPFAM" id="SSF51735">
    <property type="entry name" value="NAD(P)-binding Rossmann-fold domains"/>
    <property type="match status" value="1"/>
</dbReference>
<dbReference type="InterPro" id="IPR036291">
    <property type="entry name" value="NAD(P)-bd_dom_sf"/>
</dbReference>
<dbReference type="EMBL" id="CAUWAG010000006">
    <property type="protein sequence ID" value="CAJ2504338.1"/>
    <property type="molecule type" value="Genomic_DNA"/>
</dbReference>
<feature type="domain" description="NmrA-like" evidence="3">
    <location>
        <begin position="2"/>
        <end position="182"/>
    </location>
</feature>
<dbReference type="Pfam" id="PF05368">
    <property type="entry name" value="NmrA"/>
    <property type="match status" value="2"/>
</dbReference>
<dbReference type="GO" id="GO:0005634">
    <property type="term" value="C:nucleus"/>
    <property type="evidence" value="ECO:0007669"/>
    <property type="project" value="TreeGrafter"/>
</dbReference>
<comment type="caution">
    <text evidence="4">The sequence shown here is derived from an EMBL/GenBank/DDBJ whole genome shotgun (WGS) entry which is preliminary data.</text>
</comment>
<dbReference type="AlphaFoldDB" id="A0AAI8VG89"/>
<evidence type="ECO:0000313" key="4">
    <source>
        <dbReference type="EMBL" id="CAJ2504338.1"/>
    </source>
</evidence>
<name>A0AAI8VG89_9PEZI</name>
<keyword evidence="5" id="KW-1185">Reference proteome</keyword>
<dbReference type="CDD" id="cd05251">
    <property type="entry name" value="NmrA_like_SDR_a"/>
    <property type="match status" value="1"/>
</dbReference>
<comment type="similarity">
    <text evidence="1">Belongs to the NmrA-type oxidoreductase family.</text>
</comment>
<accession>A0AAI8VG89</accession>
<dbReference type="InterPro" id="IPR008030">
    <property type="entry name" value="NmrA-like"/>
</dbReference>
<sequence>MSNLLVVFGATGQQGGSVITNVLNDPELSEQFKIRAITRDVNSDKSELLKKQNVQVIQGDVTDRASLEAALTGAHTVFAMTTSVFSANPVEDEYNNGKTIADVAVSKSAQYLIWSTLPYVSEISSGKYTKITPFDAKAKVERYIRGLPGIKSAFFAEGYFMENFAPQPFLAPKKAADGTWVLARHVFAEPDKYEGRKFCAAEALYTLEEIAAILTRATGQTVVYKQVPVEEWRASLQLPPAFAELFVEAYECGEEIGYFGPGTEELVAWAAANARGRLTTVEEHLQAHPLQLV</sequence>
<evidence type="ECO:0000259" key="3">
    <source>
        <dbReference type="Pfam" id="PF05368"/>
    </source>
</evidence>
<dbReference type="Gene3D" id="3.40.50.720">
    <property type="entry name" value="NAD(P)-binding Rossmann-like Domain"/>
    <property type="match status" value="1"/>
</dbReference>
<dbReference type="PANTHER" id="PTHR42748:SF11">
    <property type="entry name" value="NMRA-LIKE DOMAIN-CONTAINING PROTEIN"/>
    <property type="match status" value="1"/>
</dbReference>
<feature type="domain" description="NmrA-like" evidence="3">
    <location>
        <begin position="185"/>
        <end position="285"/>
    </location>
</feature>
<evidence type="ECO:0000256" key="2">
    <source>
        <dbReference type="ARBA" id="ARBA00022857"/>
    </source>
</evidence>
<dbReference type="PANTHER" id="PTHR42748">
    <property type="entry name" value="NITROGEN METABOLITE REPRESSION PROTEIN NMRA FAMILY MEMBER"/>
    <property type="match status" value="1"/>
</dbReference>
<reference evidence="4" key="1">
    <citation type="submission" date="2023-10" db="EMBL/GenBank/DDBJ databases">
        <authorList>
            <person name="Hackl T."/>
        </authorList>
    </citation>
    <scope>NUCLEOTIDE SEQUENCE</scope>
</reference>
<keyword evidence="2" id="KW-0521">NADP</keyword>